<evidence type="ECO:0000313" key="1">
    <source>
        <dbReference type="EMBL" id="SCF39542.1"/>
    </source>
</evidence>
<proteinExistence type="predicted"/>
<keyword evidence="2" id="KW-1185">Reference proteome</keyword>
<dbReference type="EMBL" id="FMCT01000011">
    <property type="protein sequence ID" value="SCF39542.1"/>
    <property type="molecule type" value="Genomic_DNA"/>
</dbReference>
<gene>
    <name evidence="1" type="ORF">GA0070563_11134</name>
</gene>
<protein>
    <submittedName>
        <fullName evidence="1">Uncharacterized protein</fullName>
    </submittedName>
</protein>
<reference evidence="2" key="1">
    <citation type="submission" date="2016-06" db="EMBL/GenBank/DDBJ databases">
        <authorList>
            <person name="Varghese N."/>
            <person name="Submissions Spin"/>
        </authorList>
    </citation>
    <scope>NUCLEOTIDE SEQUENCE [LARGE SCALE GENOMIC DNA]</scope>
    <source>
        <strain evidence="2">DSM 43168</strain>
    </source>
</reference>
<accession>A0A1C5A2V0</accession>
<dbReference type="Proteomes" id="UP000183585">
    <property type="component" value="Unassembled WGS sequence"/>
</dbReference>
<evidence type="ECO:0000313" key="2">
    <source>
        <dbReference type="Proteomes" id="UP000183585"/>
    </source>
</evidence>
<name>A0A1C5A2V0_9ACTN</name>
<dbReference type="AlphaFoldDB" id="A0A1C5A2V0"/>
<sequence length="31" mass="3545">MAKRPVPVVLVIDLRRYAEALKDPRRPKAEG</sequence>
<organism evidence="1 2">
    <name type="scientific">Micromonospora carbonacea</name>
    <dbReference type="NCBI Taxonomy" id="47853"/>
    <lineage>
        <taxon>Bacteria</taxon>
        <taxon>Bacillati</taxon>
        <taxon>Actinomycetota</taxon>
        <taxon>Actinomycetes</taxon>
        <taxon>Micromonosporales</taxon>
        <taxon>Micromonosporaceae</taxon>
        <taxon>Micromonospora</taxon>
    </lineage>
</organism>